<protein>
    <submittedName>
        <fullName evidence="1">Uncharacterized protein</fullName>
    </submittedName>
</protein>
<name>X1RBS5_9ZZZZ</name>
<organism evidence="1">
    <name type="scientific">marine sediment metagenome</name>
    <dbReference type="NCBI Taxonomy" id="412755"/>
    <lineage>
        <taxon>unclassified sequences</taxon>
        <taxon>metagenomes</taxon>
        <taxon>ecological metagenomes</taxon>
    </lineage>
</organism>
<dbReference type="EMBL" id="BARW01001512">
    <property type="protein sequence ID" value="GAI60605.1"/>
    <property type="molecule type" value="Genomic_DNA"/>
</dbReference>
<gene>
    <name evidence="1" type="ORF">S12H4_04771</name>
</gene>
<comment type="caution">
    <text evidence="1">The sequence shown here is derived from an EMBL/GenBank/DDBJ whole genome shotgun (WGS) entry which is preliminary data.</text>
</comment>
<sequence length="34" mass="4033">NMEESQIKIYGYEEVFDKWTPILVDEDGKLEITV</sequence>
<dbReference type="AlphaFoldDB" id="X1RBS5"/>
<feature type="non-terminal residue" evidence="1">
    <location>
        <position position="1"/>
    </location>
</feature>
<accession>X1RBS5</accession>
<reference evidence="1" key="1">
    <citation type="journal article" date="2014" name="Front. Microbiol.">
        <title>High frequency of phylogenetically diverse reductive dehalogenase-homologous genes in deep subseafloor sedimentary metagenomes.</title>
        <authorList>
            <person name="Kawai M."/>
            <person name="Futagami T."/>
            <person name="Toyoda A."/>
            <person name="Takaki Y."/>
            <person name="Nishi S."/>
            <person name="Hori S."/>
            <person name="Arai W."/>
            <person name="Tsubouchi T."/>
            <person name="Morono Y."/>
            <person name="Uchiyama I."/>
            <person name="Ito T."/>
            <person name="Fujiyama A."/>
            <person name="Inagaki F."/>
            <person name="Takami H."/>
        </authorList>
    </citation>
    <scope>NUCLEOTIDE SEQUENCE</scope>
    <source>
        <strain evidence="1">Expedition CK06-06</strain>
    </source>
</reference>
<proteinExistence type="predicted"/>
<evidence type="ECO:0000313" key="1">
    <source>
        <dbReference type="EMBL" id="GAI60605.1"/>
    </source>
</evidence>